<feature type="region of interest" description="Disordered" evidence="1">
    <location>
        <begin position="65"/>
        <end position="89"/>
    </location>
</feature>
<sequence length="105" mass="11540">MITAFRYGIFCRSSCLISSSPPLPAAARSISSRSFACTPWCFTRFAMIHCSAVDVVSVPPIRNSEHRDTTSLSESFLPPSSGSSMSSRESTCCCLYRFRASIRGR</sequence>
<comment type="caution">
    <text evidence="2">The sequence shown here is derived from an EMBL/GenBank/DDBJ whole genome shotgun (WGS) entry which is preliminary data.</text>
</comment>
<dbReference type="EMBL" id="PYDT01000004">
    <property type="protein sequence ID" value="THU64109.1"/>
    <property type="molecule type" value="Genomic_DNA"/>
</dbReference>
<evidence type="ECO:0000256" key="1">
    <source>
        <dbReference type="SAM" id="MobiDB-lite"/>
    </source>
</evidence>
<dbReference type="AlphaFoldDB" id="A0A4S8JQA1"/>
<name>A0A4S8JQA1_MUSBA</name>
<dbReference type="Proteomes" id="UP000317650">
    <property type="component" value="Chromosome 1"/>
</dbReference>
<keyword evidence="3" id="KW-1185">Reference proteome</keyword>
<feature type="compositionally biased region" description="Low complexity" evidence="1">
    <location>
        <begin position="71"/>
        <end position="89"/>
    </location>
</feature>
<evidence type="ECO:0000313" key="2">
    <source>
        <dbReference type="EMBL" id="THU64109.1"/>
    </source>
</evidence>
<evidence type="ECO:0000313" key="3">
    <source>
        <dbReference type="Proteomes" id="UP000317650"/>
    </source>
</evidence>
<protein>
    <submittedName>
        <fullName evidence="2">Uncharacterized protein</fullName>
    </submittedName>
</protein>
<organism evidence="2 3">
    <name type="scientific">Musa balbisiana</name>
    <name type="common">Banana</name>
    <dbReference type="NCBI Taxonomy" id="52838"/>
    <lineage>
        <taxon>Eukaryota</taxon>
        <taxon>Viridiplantae</taxon>
        <taxon>Streptophyta</taxon>
        <taxon>Embryophyta</taxon>
        <taxon>Tracheophyta</taxon>
        <taxon>Spermatophyta</taxon>
        <taxon>Magnoliopsida</taxon>
        <taxon>Liliopsida</taxon>
        <taxon>Zingiberales</taxon>
        <taxon>Musaceae</taxon>
        <taxon>Musa</taxon>
    </lineage>
</organism>
<proteinExistence type="predicted"/>
<reference evidence="2 3" key="1">
    <citation type="journal article" date="2019" name="Nat. Plants">
        <title>Genome sequencing of Musa balbisiana reveals subgenome evolution and function divergence in polyploid bananas.</title>
        <authorList>
            <person name="Yao X."/>
        </authorList>
    </citation>
    <scope>NUCLEOTIDE SEQUENCE [LARGE SCALE GENOMIC DNA]</scope>
    <source>
        <strain evidence="3">cv. DH-PKW</strain>
        <tissue evidence="2">Leaves</tissue>
    </source>
</reference>
<gene>
    <name evidence="2" type="ORF">C4D60_Mb01t22990</name>
</gene>
<accession>A0A4S8JQA1</accession>